<feature type="domain" description="Membrane transport protein MMPL" evidence="9">
    <location>
        <begin position="625"/>
        <end position="881"/>
    </location>
</feature>
<feature type="domain" description="Membrane transport protein MMPL" evidence="9">
    <location>
        <begin position="42"/>
        <end position="359"/>
    </location>
</feature>
<dbReference type="InterPro" id="IPR004869">
    <property type="entry name" value="MMPL_dom"/>
</dbReference>
<feature type="transmembrane region" description="Helical" evidence="8">
    <location>
        <begin position="714"/>
        <end position="733"/>
    </location>
</feature>
<comment type="similarity">
    <text evidence="2">Belongs to the resistance-nodulation-cell division (RND) (TC 2.A.6) family. MmpL subfamily.</text>
</comment>
<accession>A0ABR8PH27</accession>
<dbReference type="RefSeq" id="WP_191688636.1">
    <property type="nucleotide sequence ID" value="NZ_JACSQY010000002.1"/>
</dbReference>
<organism evidence="10 11">
    <name type="scientific">Sporosarcina gallistercoris</name>
    <dbReference type="NCBI Taxonomy" id="2762245"/>
    <lineage>
        <taxon>Bacteria</taxon>
        <taxon>Bacillati</taxon>
        <taxon>Bacillota</taxon>
        <taxon>Bacilli</taxon>
        <taxon>Bacillales</taxon>
        <taxon>Caryophanaceae</taxon>
        <taxon>Sporosarcina</taxon>
    </lineage>
</organism>
<feature type="region of interest" description="Disordered" evidence="7">
    <location>
        <begin position="493"/>
        <end position="516"/>
    </location>
</feature>
<keyword evidence="11" id="KW-1185">Reference proteome</keyword>
<dbReference type="PANTHER" id="PTHR33406:SF6">
    <property type="entry name" value="MEMBRANE PROTEIN YDGH-RELATED"/>
    <property type="match status" value="1"/>
</dbReference>
<evidence type="ECO:0000256" key="2">
    <source>
        <dbReference type="ARBA" id="ARBA00010157"/>
    </source>
</evidence>
<evidence type="ECO:0000256" key="5">
    <source>
        <dbReference type="ARBA" id="ARBA00022989"/>
    </source>
</evidence>
<evidence type="ECO:0000256" key="1">
    <source>
        <dbReference type="ARBA" id="ARBA00004651"/>
    </source>
</evidence>
<proteinExistence type="inferred from homology"/>
<keyword evidence="6 8" id="KW-0472">Membrane</keyword>
<dbReference type="SUPFAM" id="SSF82866">
    <property type="entry name" value="Multidrug efflux transporter AcrB transmembrane domain"/>
    <property type="match status" value="2"/>
</dbReference>
<keyword evidence="3" id="KW-1003">Cell membrane</keyword>
<protein>
    <submittedName>
        <fullName evidence="10">MMPL family transporter</fullName>
    </submittedName>
</protein>
<evidence type="ECO:0000313" key="11">
    <source>
        <dbReference type="Proteomes" id="UP000659496"/>
    </source>
</evidence>
<feature type="transmembrane region" description="Helical" evidence="8">
    <location>
        <begin position="302"/>
        <end position="327"/>
    </location>
</feature>
<feature type="transmembrane region" description="Helical" evidence="8">
    <location>
        <begin position="355"/>
        <end position="374"/>
    </location>
</feature>
<dbReference type="Pfam" id="PF03176">
    <property type="entry name" value="MMPL"/>
    <property type="match status" value="2"/>
</dbReference>
<evidence type="ECO:0000313" key="10">
    <source>
        <dbReference type="EMBL" id="MBD7907468.1"/>
    </source>
</evidence>
<name>A0ABR8PH27_9BACL</name>
<feature type="transmembrane region" description="Helical" evidence="8">
    <location>
        <begin position="277"/>
        <end position="296"/>
    </location>
</feature>
<dbReference type="PANTHER" id="PTHR33406">
    <property type="entry name" value="MEMBRANE PROTEIN MJ1562-RELATED"/>
    <property type="match status" value="1"/>
</dbReference>
<comment type="subcellular location">
    <subcellularLocation>
        <location evidence="1">Cell membrane</location>
        <topology evidence="1">Multi-pass membrane protein</topology>
    </subcellularLocation>
</comment>
<evidence type="ECO:0000256" key="4">
    <source>
        <dbReference type="ARBA" id="ARBA00022692"/>
    </source>
</evidence>
<gene>
    <name evidence="10" type="ORF">H9659_03850</name>
</gene>
<evidence type="ECO:0000256" key="8">
    <source>
        <dbReference type="SAM" id="Phobius"/>
    </source>
</evidence>
<feature type="transmembrane region" description="Helical" evidence="8">
    <location>
        <begin position="176"/>
        <end position="194"/>
    </location>
</feature>
<evidence type="ECO:0000259" key="9">
    <source>
        <dbReference type="Pfam" id="PF03176"/>
    </source>
</evidence>
<dbReference type="Proteomes" id="UP000659496">
    <property type="component" value="Unassembled WGS sequence"/>
</dbReference>
<comment type="caution">
    <text evidence="10">The sequence shown here is derived from an EMBL/GenBank/DDBJ whole genome shotgun (WGS) entry which is preliminary data.</text>
</comment>
<evidence type="ECO:0000256" key="3">
    <source>
        <dbReference type="ARBA" id="ARBA00022475"/>
    </source>
</evidence>
<sequence length="884" mass="94891">MKTILKFRWPIFIVLLGLAIGLLFVAPDLAKQAEEAGSFQLADDADSQKAADILEKAGASEDTLSLVYDFEKAVSEEDKKAVQATAKEIEDLGKPVTDVMDPFESEEIEDQLVSEDKQTVLVPITVDGSEEAIIDLSDKIRSEILPKDTTVYLTGEAIINNDVNESAQEGLKKTEVITVVLIFALLLIVFRSIVTPIVPLIAVGITYLLSQSLVAFFVDWFGFPVSNYTQIFLVAILFGLGTDYCILLLSRYKEELIEGHEIQEAIVNTYKTAGRTLIISSLAVFIGFAAIGFADFPIFKSAVAVAVGIAVLILVLFTVVPLFMMLLKDKLFWPAKQATTHNDSKLWIRFSKLSVARPLLSMAIVAVITVPLLLTYDNELSFNTVDEIDQSKESVKGLNLISEGFGKGDSLPVQVILKSDNSIVDEKDVPYLETISRNLEKVDGVKSVRTITRPTGEQIDELNVDKQLGLVSDGLKEANDGIKSVQDGLGQVEGGLNDAASQLPSGSEASSGGAGLRQAAQGIGQINDQLGQIAGGLSQGMPAAQAAGGLNALTAELGKVSASLNGAAGQLEGSGSQIGALSGGLDQLAKGVTASKEGLTEISKGLTEVTDMLKDMSETPSIRDTGIYIPAGTLGEEEFQPVIDRYTFGDETGILMEVILKEDPYARESIATLHAIKDSVRTSVIGTPFEDTEVAFAGISSMNSDLDDISSKDFTRTVVIMLVGLFVVLTILFRSAIMPLYMIGSLLLTYYTAISFTELVFVNILGYDGISWAVPFFGFIMLIALGVDYSIFLLDRFREESIKGSTIADALKISMAKMGTVIITAAVILAGTFGAMMPSGVLSLVQIATIVITGLLLYGLIILPLLIPAITVSFGRGVWWPFRG</sequence>
<evidence type="ECO:0000256" key="6">
    <source>
        <dbReference type="ARBA" id="ARBA00023136"/>
    </source>
</evidence>
<reference evidence="10 11" key="1">
    <citation type="submission" date="2020-08" db="EMBL/GenBank/DDBJ databases">
        <title>A Genomic Blueprint of the Chicken Gut Microbiome.</title>
        <authorList>
            <person name="Gilroy R."/>
            <person name="Ravi A."/>
            <person name="Getino M."/>
            <person name="Pursley I."/>
            <person name="Horton D.L."/>
            <person name="Alikhan N.-F."/>
            <person name="Baker D."/>
            <person name="Gharbi K."/>
            <person name="Hall N."/>
            <person name="Watson M."/>
            <person name="Adriaenssens E.M."/>
            <person name="Foster-Nyarko E."/>
            <person name="Jarju S."/>
            <person name="Secka A."/>
            <person name="Antonio M."/>
            <person name="Oren A."/>
            <person name="Chaudhuri R."/>
            <person name="La Ragione R.M."/>
            <person name="Hildebrand F."/>
            <person name="Pallen M.J."/>
        </authorList>
    </citation>
    <scope>NUCLEOTIDE SEQUENCE [LARGE SCALE GENOMIC DNA]</scope>
    <source>
        <strain evidence="10 11">Sa3CUA8</strain>
    </source>
</reference>
<dbReference type="Gene3D" id="1.20.1640.10">
    <property type="entry name" value="Multidrug efflux transporter AcrB transmembrane domain"/>
    <property type="match status" value="2"/>
</dbReference>
<feature type="transmembrane region" description="Helical" evidence="8">
    <location>
        <begin position="843"/>
        <end position="867"/>
    </location>
</feature>
<evidence type="ECO:0000256" key="7">
    <source>
        <dbReference type="SAM" id="MobiDB-lite"/>
    </source>
</evidence>
<dbReference type="InterPro" id="IPR050545">
    <property type="entry name" value="Mycobact_MmpL"/>
</dbReference>
<dbReference type="EMBL" id="JACSQY010000002">
    <property type="protein sequence ID" value="MBD7907468.1"/>
    <property type="molecule type" value="Genomic_DNA"/>
</dbReference>
<feature type="transmembrane region" description="Helical" evidence="8">
    <location>
        <begin position="815"/>
        <end position="837"/>
    </location>
</feature>
<keyword evidence="5 8" id="KW-1133">Transmembrane helix</keyword>
<feature type="transmembrane region" description="Helical" evidence="8">
    <location>
        <begin position="740"/>
        <end position="766"/>
    </location>
</feature>
<feature type="transmembrane region" description="Helical" evidence="8">
    <location>
        <begin position="228"/>
        <end position="249"/>
    </location>
</feature>
<keyword evidence="4 8" id="KW-0812">Transmembrane</keyword>
<feature type="transmembrane region" description="Helical" evidence="8">
    <location>
        <begin position="201"/>
        <end position="222"/>
    </location>
</feature>
<feature type="transmembrane region" description="Helical" evidence="8">
    <location>
        <begin position="772"/>
        <end position="794"/>
    </location>
</feature>